<protein>
    <submittedName>
        <fullName evidence="1">Hha toxicity modulator TomB</fullName>
    </submittedName>
</protein>
<organism evidence="1 2">
    <name type="scientific">Rosenbergiella nectarea</name>
    <dbReference type="NCBI Taxonomy" id="988801"/>
    <lineage>
        <taxon>Bacteria</taxon>
        <taxon>Pseudomonadati</taxon>
        <taxon>Pseudomonadota</taxon>
        <taxon>Gammaproteobacteria</taxon>
        <taxon>Enterobacterales</taxon>
        <taxon>Erwiniaceae</taxon>
        <taxon>Rosenbergiella</taxon>
    </lineage>
</organism>
<dbReference type="AlphaFoldDB" id="A0A1H9IGT9"/>
<sequence length="119" mass="13976">MDEYTPKYFDIAQLKYLCEKLYTECDLLLNENTQFAVNDPTATESLLLNDFIEHIANVGINYRIKYSQDTALIEALDQFLDHSSQLLGNYGVTPKEIKEWKQLSDTLFQYFNKTINKYE</sequence>
<proteinExistence type="predicted"/>
<dbReference type="OrthoDB" id="6444254at2"/>
<dbReference type="STRING" id="988801.SAMN05216522_10643"/>
<dbReference type="NCBIfam" id="NF007948">
    <property type="entry name" value="PRK10667.1"/>
    <property type="match status" value="1"/>
</dbReference>
<evidence type="ECO:0000313" key="1">
    <source>
        <dbReference type="EMBL" id="SEQ73820.1"/>
    </source>
</evidence>
<dbReference type="Proteomes" id="UP000242515">
    <property type="component" value="Unassembled WGS sequence"/>
</dbReference>
<dbReference type="InterPro" id="IPR019693">
    <property type="entry name" value="Biofilm_formation_reg_YbaJ"/>
</dbReference>
<keyword evidence="2" id="KW-1185">Reference proteome</keyword>
<dbReference type="Pfam" id="PF10757">
    <property type="entry name" value="YbaJ"/>
    <property type="match status" value="1"/>
</dbReference>
<dbReference type="EMBL" id="FOGC01000006">
    <property type="protein sequence ID" value="SEQ73820.1"/>
    <property type="molecule type" value="Genomic_DNA"/>
</dbReference>
<accession>A0A1H9IGT9</accession>
<evidence type="ECO:0000313" key="2">
    <source>
        <dbReference type="Proteomes" id="UP000242515"/>
    </source>
</evidence>
<gene>
    <name evidence="1" type="ORF">SAMN05216522_10643</name>
</gene>
<reference evidence="2" key="1">
    <citation type="submission" date="2016-10" db="EMBL/GenBank/DDBJ databases">
        <authorList>
            <person name="Varghese N."/>
            <person name="Submissions S."/>
        </authorList>
    </citation>
    <scope>NUCLEOTIDE SEQUENCE [LARGE SCALE GENOMIC DNA]</scope>
    <source>
        <strain evidence="2">8N4</strain>
    </source>
</reference>
<name>A0A1H9IGT9_9GAMM</name>